<dbReference type="Pfam" id="PF17996">
    <property type="entry name" value="CE2_N"/>
    <property type="match status" value="1"/>
</dbReference>
<evidence type="ECO:0000256" key="1">
    <source>
        <dbReference type="SAM" id="SignalP"/>
    </source>
</evidence>
<organism evidence="4 5">
    <name type="scientific">Maribacter aquimaris</name>
    <dbReference type="NCBI Taxonomy" id="2737171"/>
    <lineage>
        <taxon>Bacteria</taxon>
        <taxon>Pseudomonadati</taxon>
        <taxon>Bacteroidota</taxon>
        <taxon>Flavobacteriia</taxon>
        <taxon>Flavobacteriales</taxon>
        <taxon>Flavobacteriaceae</taxon>
        <taxon>Maribacter</taxon>
    </lineage>
</organism>
<evidence type="ECO:0000313" key="5">
    <source>
        <dbReference type="Proteomes" id="UP001166021"/>
    </source>
</evidence>
<feature type="signal peptide" evidence="1">
    <location>
        <begin position="1"/>
        <end position="21"/>
    </location>
</feature>
<evidence type="ECO:0000313" key="4">
    <source>
        <dbReference type="EMBL" id="MBD0778909.1"/>
    </source>
</evidence>
<feature type="domain" description="Carbohydrate esterase 2 N-terminal" evidence="3">
    <location>
        <begin position="38"/>
        <end position="145"/>
    </location>
</feature>
<dbReference type="InterPro" id="IPR037461">
    <property type="entry name" value="CtCE2-like_dom"/>
</dbReference>
<keyword evidence="5" id="KW-1185">Reference proteome</keyword>
<dbReference type="Pfam" id="PF13472">
    <property type="entry name" value="Lipase_GDSL_2"/>
    <property type="match status" value="1"/>
</dbReference>
<dbReference type="InterPro" id="IPR052762">
    <property type="entry name" value="PCW_deacetylase/CE"/>
</dbReference>
<protein>
    <submittedName>
        <fullName evidence="4">SGNH/GDSL hydrolase family protein</fullName>
    </submittedName>
</protein>
<dbReference type="PROSITE" id="PS51257">
    <property type="entry name" value="PROKAR_LIPOPROTEIN"/>
    <property type="match status" value="1"/>
</dbReference>
<keyword evidence="1" id="KW-0732">Signal</keyword>
<evidence type="ECO:0000259" key="2">
    <source>
        <dbReference type="Pfam" id="PF13472"/>
    </source>
</evidence>
<dbReference type="Gene3D" id="3.40.50.1110">
    <property type="entry name" value="SGNH hydrolase"/>
    <property type="match status" value="1"/>
</dbReference>
<dbReference type="EMBL" id="JABTCF010000009">
    <property type="protein sequence ID" value="MBD0778909.1"/>
    <property type="molecule type" value="Genomic_DNA"/>
</dbReference>
<dbReference type="SUPFAM" id="SSF52266">
    <property type="entry name" value="SGNH hydrolase"/>
    <property type="match status" value="1"/>
</dbReference>
<dbReference type="Proteomes" id="UP001166021">
    <property type="component" value="Unassembled WGS sequence"/>
</dbReference>
<comment type="caution">
    <text evidence="4">The sequence shown here is derived from an EMBL/GenBank/DDBJ whole genome shotgun (WGS) entry which is preliminary data.</text>
</comment>
<dbReference type="CDD" id="cd01831">
    <property type="entry name" value="Endoglucanase_E_like"/>
    <property type="match status" value="1"/>
</dbReference>
<dbReference type="InterPro" id="IPR013830">
    <property type="entry name" value="SGNH_hydro"/>
</dbReference>
<dbReference type="InterPro" id="IPR036514">
    <property type="entry name" value="SGNH_hydro_sf"/>
</dbReference>
<sequence length="364" mass="41434">MLARKRSIFVLLGLWVIAACSSTKKVEVVDYSHSKIQYEGRIDTTKSGAAVLYWSGTSMKMNFEGRSIEAIMQDEEGDNYYNVIIDDEAPFILRPDTIKRPYPLASGLSKGKHTIEIFKRTEWNRGKTLFYGFSIEGKAAVLPKPVPKKRKIEFYGNSITAGYAVEDTSGSDSPDSTYTNNYRSYARLTAKYFDAEYSCICRSGIGITISWFPLIMPEIYDRLDPEDPTSTWDFSNYTPDIVVINLMQNDSWLVGMPDHAEFKAKFGTQPPSEEFIVDAYAQFVRNIRKVYPKAHIICMLGSMDATKEGSKWPGYVERAVDMMNDPMIYTHFAPYKDTSGHPNIAEQKELSQGLIQFIDENIEW</sequence>
<evidence type="ECO:0000259" key="3">
    <source>
        <dbReference type="Pfam" id="PF17996"/>
    </source>
</evidence>
<feature type="chain" id="PRO_5045400377" evidence="1">
    <location>
        <begin position="22"/>
        <end position="364"/>
    </location>
</feature>
<dbReference type="RefSeq" id="WP_188244378.1">
    <property type="nucleotide sequence ID" value="NZ_JABTCF010000009.1"/>
</dbReference>
<dbReference type="GO" id="GO:0016787">
    <property type="term" value="F:hydrolase activity"/>
    <property type="evidence" value="ECO:0007669"/>
    <property type="project" value="UniProtKB-KW"/>
</dbReference>
<dbReference type="InterPro" id="IPR040794">
    <property type="entry name" value="CE2_N"/>
</dbReference>
<gene>
    <name evidence="4" type="ORF">HPE56_13995</name>
</gene>
<dbReference type="Gene3D" id="2.60.120.260">
    <property type="entry name" value="Galactose-binding domain-like"/>
    <property type="match status" value="1"/>
</dbReference>
<feature type="domain" description="SGNH hydrolase-type esterase" evidence="2">
    <location>
        <begin position="154"/>
        <end position="325"/>
    </location>
</feature>
<keyword evidence="4" id="KW-0378">Hydrolase</keyword>
<name>A0ABR7V4M7_9FLAO</name>
<reference evidence="4" key="1">
    <citation type="submission" date="2020-05" db="EMBL/GenBank/DDBJ databases">
        <title>The draft genome sequence of Maribacter sp. ANRC-HE7.</title>
        <authorList>
            <person name="Mu L."/>
        </authorList>
    </citation>
    <scope>NUCLEOTIDE SEQUENCE</scope>
    <source>
        <strain evidence="4">ANRC-HE7</strain>
    </source>
</reference>
<proteinExistence type="predicted"/>
<dbReference type="PANTHER" id="PTHR37834">
    <property type="entry name" value="GDSL-LIKE LIPASE/ACYLHYDROLASE DOMAIN PROTEIN (AFU_ORTHOLOGUE AFUA_2G00620)"/>
    <property type="match status" value="1"/>
</dbReference>
<accession>A0ABR7V4M7</accession>
<dbReference type="PANTHER" id="PTHR37834:SF2">
    <property type="entry name" value="ESTERASE, SGNH HYDROLASE-TYPE"/>
    <property type="match status" value="1"/>
</dbReference>